<dbReference type="Gene3D" id="1.20.58.2220">
    <property type="entry name" value="Formin, FH2 domain"/>
    <property type="match status" value="1"/>
</dbReference>
<dbReference type="EMBL" id="MCOG01000037">
    <property type="protein sequence ID" value="ORY72799.1"/>
    <property type="molecule type" value="Genomic_DNA"/>
</dbReference>
<evidence type="ECO:0000313" key="4">
    <source>
        <dbReference type="Proteomes" id="UP000193920"/>
    </source>
</evidence>
<gene>
    <name evidence="3" type="ORF">LY90DRAFT_503473</name>
</gene>
<dbReference type="Proteomes" id="UP000193920">
    <property type="component" value="Unassembled WGS sequence"/>
</dbReference>
<feature type="compositionally biased region" description="Polar residues" evidence="1">
    <location>
        <begin position="121"/>
        <end position="132"/>
    </location>
</feature>
<dbReference type="PANTHER" id="PTHR45725:SF1">
    <property type="entry name" value="DISHEVELLED ASSOCIATED ACTIVATOR OF MORPHOGENESIS, ISOFORM D"/>
    <property type="match status" value="1"/>
</dbReference>
<evidence type="ECO:0000256" key="1">
    <source>
        <dbReference type="SAM" id="MobiDB-lite"/>
    </source>
</evidence>
<feature type="domain" description="FH2" evidence="2">
    <location>
        <begin position="1"/>
        <end position="265"/>
    </location>
</feature>
<dbReference type="AlphaFoldDB" id="A0A1Y2EMQ8"/>
<dbReference type="PROSITE" id="PS51444">
    <property type="entry name" value="FH2"/>
    <property type="match status" value="1"/>
</dbReference>
<protein>
    <recommendedName>
        <fullName evidence="2">FH2 domain-containing protein</fullName>
    </recommendedName>
</protein>
<feature type="region of interest" description="Disordered" evidence="1">
    <location>
        <begin position="250"/>
        <end position="293"/>
    </location>
</feature>
<feature type="compositionally biased region" description="Acidic residues" evidence="1">
    <location>
        <begin position="63"/>
        <end position="79"/>
    </location>
</feature>
<feature type="region of interest" description="Disordered" evidence="1">
    <location>
        <begin position="60"/>
        <end position="87"/>
    </location>
</feature>
<dbReference type="PANTHER" id="PTHR45725">
    <property type="entry name" value="FORMIN HOMOLOGY 2 FAMILY MEMBER"/>
    <property type="match status" value="1"/>
</dbReference>
<reference evidence="3 4" key="1">
    <citation type="submission" date="2016-08" db="EMBL/GenBank/DDBJ databases">
        <title>A Parts List for Fungal Cellulosomes Revealed by Comparative Genomics.</title>
        <authorList>
            <consortium name="DOE Joint Genome Institute"/>
            <person name="Haitjema C.H."/>
            <person name="Gilmore S.P."/>
            <person name="Henske J.K."/>
            <person name="Solomon K.V."/>
            <person name="De Groot R."/>
            <person name="Kuo A."/>
            <person name="Mondo S.J."/>
            <person name="Salamov A.A."/>
            <person name="Labutti K."/>
            <person name="Zhao Z."/>
            <person name="Chiniquy J."/>
            <person name="Barry K."/>
            <person name="Brewer H.M."/>
            <person name="Purvine S.O."/>
            <person name="Wright A.T."/>
            <person name="Boxma B."/>
            <person name="Van Alen T."/>
            <person name="Hackstein J.H."/>
            <person name="Baker S.E."/>
            <person name="Grigoriev I.V."/>
            <person name="O'Malley M.A."/>
        </authorList>
    </citation>
    <scope>NUCLEOTIDE SEQUENCE [LARGE SCALE GENOMIC DNA]</scope>
    <source>
        <strain evidence="3 4">G1</strain>
    </source>
</reference>
<dbReference type="SUPFAM" id="SSF101447">
    <property type="entry name" value="Formin homology 2 domain (FH2 domain)"/>
    <property type="match status" value="1"/>
</dbReference>
<evidence type="ECO:0000259" key="2">
    <source>
        <dbReference type="PROSITE" id="PS51444"/>
    </source>
</evidence>
<accession>A0A1Y2EMQ8</accession>
<dbReference type="STRING" id="1754190.A0A1Y2EMQ8"/>
<feature type="region of interest" description="Disordered" evidence="1">
    <location>
        <begin position="307"/>
        <end position="337"/>
    </location>
</feature>
<dbReference type="InterPro" id="IPR042201">
    <property type="entry name" value="FH2_Formin_sf"/>
</dbReference>
<evidence type="ECO:0000313" key="3">
    <source>
        <dbReference type="EMBL" id="ORY72799.1"/>
    </source>
</evidence>
<dbReference type="InterPro" id="IPR051425">
    <property type="entry name" value="Formin_Homology"/>
</dbReference>
<feature type="compositionally biased region" description="Basic and acidic residues" evidence="1">
    <location>
        <begin position="250"/>
        <end position="278"/>
    </location>
</feature>
<dbReference type="OrthoDB" id="410721at2759"/>
<feature type="compositionally biased region" description="Polar residues" evidence="1">
    <location>
        <begin position="279"/>
        <end position="290"/>
    </location>
</feature>
<comment type="caution">
    <text evidence="3">The sequence shown here is derived from an EMBL/GenBank/DDBJ whole genome shotgun (WGS) entry which is preliminary data.</text>
</comment>
<proteinExistence type="predicted"/>
<name>A0A1Y2EMQ8_9FUNG</name>
<feature type="compositionally biased region" description="Basic and acidic residues" evidence="1">
    <location>
        <begin position="317"/>
        <end position="337"/>
    </location>
</feature>
<sequence>MKDINAIMTDINVKLKEVEKTLEKTKEGYALKLKELFLENFDAFKEYTKDEVVVTDLTKFDENNENNENDENEENEENDEIKKGNEKKNKKDIISFLKFKKGKHHKGNKENIKENNDENNTVNQSSKINNENTGDKEDITDISNLLTDEEKMTLKIEEYEIDTTQEKFGNEIVKRFNDKFILIMQSFLDESRISYEKLKNFLKEANEDFANLCRLFGEDPEDKEPSELFTLFNDFWDQFQTAKIENARYNEMKRREKERERKLKERKERKSQKEKQDHVSSPTKKQSVSSENKDQIIDNIINSIRTGSAFAPGQKKSKTDDIKSKDTISEMEKDRHKQCGKDNYNLRKDAVNNIRNHYRFKQLQNSLNNLNKSDNTTSSISLNTDYTGSFQKLSIENFNSKSIIELSANDPSKTKGLCKISKNVKYKVANI</sequence>
<organism evidence="3 4">
    <name type="scientific">Neocallimastix californiae</name>
    <dbReference type="NCBI Taxonomy" id="1754190"/>
    <lineage>
        <taxon>Eukaryota</taxon>
        <taxon>Fungi</taxon>
        <taxon>Fungi incertae sedis</taxon>
        <taxon>Chytridiomycota</taxon>
        <taxon>Chytridiomycota incertae sedis</taxon>
        <taxon>Neocallimastigomycetes</taxon>
        <taxon>Neocallimastigales</taxon>
        <taxon>Neocallimastigaceae</taxon>
        <taxon>Neocallimastix</taxon>
    </lineage>
</organism>
<keyword evidence="4" id="KW-1185">Reference proteome</keyword>
<dbReference type="InterPro" id="IPR015425">
    <property type="entry name" value="FH2_Formin"/>
</dbReference>
<feature type="region of interest" description="Disordered" evidence="1">
    <location>
        <begin position="101"/>
        <end position="139"/>
    </location>
</feature>